<feature type="chain" id="PRO_5043353116" evidence="1">
    <location>
        <begin position="20"/>
        <end position="706"/>
    </location>
</feature>
<dbReference type="Proteomes" id="UP001167831">
    <property type="component" value="Unassembled WGS sequence"/>
</dbReference>
<evidence type="ECO:0000313" key="4">
    <source>
        <dbReference type="EMBL" id="MDN0025131.1"/>
    </source>
</evidence>
<protein>
    <submittedName>
        <fullName evidence="4">M6 family metalloprotease domain-containing protein</fullName>
    </submittedName>
</protein>
<sequence length="706" mass="77878">MRRLSLVFLMMVFACVSFAVPAKRGVVKTLRLADGTEVRARLAGDETMHYYVTEEGKRYVEGQDGLYHEADMASLEARAARRRSQMNATIGRRAMKRVGGTGKLFTGKKKGLIILVEFSDKKFKAGHDRTFFQRMANEPGFTTDDGFVGSVSDYFKDQSAGQFELDFDVVGPVTLPNTFAYYGHNLGGGDARPGEMVAKACLAVANQVDFKDYDWAGDGNVDQVFVLYAGLGEAAGGSDDTVWPHMWTLDSSDYGRTLSIDGVVINTYACSSEMTIDYNNFRLPEIVAGIGTVCHEFSHCLGYPDMYDTANDNFGMKTWDLMDYGSYNGDGFIPSGYTAYEKWVAGWLTPIELKNDTVVSNVKSTFDGGDAYIIYNDNHKDEFYLLENRQLTGWDRSQYGEGLIIMHVDYDEYAWNVNSVNTIASRQRCTIFHADNSDGFMNFLGGIDEDDLAGDAYPYEGNNSLSNVSTPRAKLYNANTDGRKLMNKTVYDITRNGDGTVSFKFKAGGDTPVVPPSNDYIFYESFNQCDGTGGNDGMWSGNIASSELVSDVDGWTGNKVYGGDKCMRMGTSKEAGSITSPEFEAPEGAVLSVVAAPWGIDDNTLDIYFNDIRLGSFTFEKGKWSSISVALPSAGKGRLMFAASKRFFIDDVKVDAPKTDGIERITRDGGRKADNRVYSIDGRYLGNDINSLGHGIYIVNGKKYVK</sequence>
<dbReference type="GO" id="GO:0006508">
    <property type="term" value="P:proteolysis"/>
    <property type="evidence" value="ECO:0007669"/>
    <property type="project" value="InterPro"/>
</dbReference>
<keyword evidence="1" id="KW-0732">Signal</keyword>
<feature type="signal peptide" evidence="1">
    <location>
        <begin position="1"/>
        <end position="19"/>
    </location>
</feature>
<dbReference type="AlphaFoldDB" id="A0AAW7JM08"/>
<dbReference type="EMBL" id="JAUEIF010000004">
    <property type="protein sequence ID" value="MDN0025131.1"/>
    <property type="molecule type" value="Genomic_DNA"/>
</dbReference>
<keyword evidence="4" id="KW-0378">Hydrolase</keyword>
<dbReference type="SUPFAM" id="SSF55486">
    <property type="entry name" value="Metalloproteases ('zincins'), catalytic domain"/>
    <property type="match status" value="1"/>
</dbReference>
<dbReference type="GO" id="GO:0008237">
    <property type="term" value="F:metallopeptidase activity"/>
    <property type="evidence" value="ECO:0007669"/>
    <property type="project" value="UniProtKB-KW"/>
</dbReference>
<reference evidence="4" key="1">
    <citation type="submission" date="2023-06" db="EMBL/GenBank/DDBJ databases">
        <authorList>
            <person name="Zeman M."/>
            <person name="Kubasova T."/>
            <person name="Jahodarova E."/>
            <person name="Nykrynova M."/>
            <person name="Rychlik I."/>
        </authorList>
    </citation>
    <scope>NUCLEOTIDE SEQUENCE</scope>
    <source>
        <strain evidence="4">ET15</strain>
        <strain evidence="3">ET37</strain>
    </source>
</reference>
<dbReference type="InterPro" id="IPR008757">
    <property type="entry name" value="Peptidase_M6-like_domain"/>
</dbReference>
<dbReference type="Pfam" id="PF05547">
    <property type="entry name" value="Peptidase_M6"/>
    <property type="match status" value="1"/>
</dbReference>
<organism evidence="4 6">
    <name type="scientific">Leyella lascolaii</name>
    <dbReference type="NCBI Taxonomy" id="1776379"/>
    <lineage>
        <taxon>Bacteria</taxon>
        <taxon>Pseudomonadati</taxon>
        <taxon>Bacteroidota</taxon>
        <taxon>Bacteroidia</taxon>
        <taxon>Bacteroidales</taxon>
        <taxon>Prevotellaceae</taxon>
        <taxon>Leyella</taxon>
    </lineage>
</organism>
<evidence type="ECO:0000256" key="1">
    <source>
        <dbReference type="SAM" id="SignalP"/>
    </source>
</evidence>
<dbReference type="EMBL" id="JAUEIE010000008">
    <property type="protein sequence ID" value="MDN0023057.1"/>
    <property type="molecule type" value="Genomic_DNA"/>
</dbReference>
<dbReference type="Proteomes" id="UP001168478">
    <property type="component" value="Unassembled WGS sequence"/>
</dbReference>
<dbReference type="PANTHER" id="PTHR41775:SF1">
    <property type="entry name" value="PEPTIDASE M6-LIKE DOMAIN-CONTAINING PROTEIN"/>
    <property type="match status" value="1"/>
</dbReference>
<comment type="caution">
    <text evidence="4">The sequence shown here is derived from an EMBL/GenBank/DDBJ whole genome shotgun (WGS) entry which is preliminary data.</text>
</comment>
<dbReference type="PROSITE" id="PS51257">
    <property type="entry name" value="PROKAR_LIPOPROTEIN"/>
    <property type="match status" value="1"/>
</dbReference>
<evidence type="ECO:0000313" key="6">
    <source>
        <dbReference type="Proteomes" id="UP001168478"/>
    </source>
</evidence>
<evidence type="ECO:0000259" key="2">
    <source>
        <dbReference type="Pfam" id="PF05547"/>
    </source>
</evidence>
<gene>
    <name evidence="3" type="ORF">QVN81_08515</name>
    <name evidence="4" type="ORF">QVN84_06300</name>
</gene>
<feature type="domain" description="Peptidase M6-like" evidence="2">
    <location>
        <begin position="110"/>
        <end position="341"/>
    </location>
</feature>
<accession>A0AAW7JM08</accession>
<dbReference type="PANTHER" id="PTHR41775">
    <property type="entry name" value="SECRETED PROTEIN-RELATED"/>
    <property type="match status" value="1"/>
</dbReference>
<dbReference type="NCBIfam" id="TIGR03296">
    <property type="entry name" value="M6dom_TIGR03296"/>
    <property type="match status" value="1"/>
</dbReference>
<keyword evidence="4" id="KW-0645">Protease</keyword>
<dbReference type="RefSeq" id="WP_289825564.1">
    <property type="nucleotide sequence ID" value="NZ_JAUEIE010000008.1"/>
</dbReference>
<keyword evidence="4" id="KW-0482">Metalloprotease</keyword>
<name>A0AAW7JM08_9BACT</name>
<keyword evidence="5" id="KW-1185">Reference proteome</keyword>
<evidence type="ECO:0000313" key="5">
    <source>
        <dbReference type="Proteomes" id="UP001167831"/>
    </source>
</evidence>
<evidence type="ECO:0000313" key="3">
    <source>
        <dbReference type="EMBL" id="MDN0023057.1"/>
    </source>
</evidence>
<proteinExistence type="predicted"/>
<reference evidence="4" key="2">
    <citation type="submission" date="2023-08" db="EMBL/GenBank/DDBJ databases">
        <title>Identification and characterization of horizontal gene transfer across gut microbiota members of farm animals based on homology search.</title>
        <authorList>
            <person name="Schwarzerova J."/>
            <person name="Nykrynova M."/>
            <person name="Jureckova K."/>
            <person name="Cejkova D."/>
            <person name="Rychlik I."/>
        </authorList>
    </citation>
    <scope>NUCLEOTIDE SEQUENCE</scope>
    <source>
        <strain evidence="4">ET15</strain>
        <strain evidence="3">ET37</strain>
    </source>
</reference>